<evidence type="ECO:0000259" key="2">
    <source>
        <dbReference type="Pfam" id="PF10979"/>
    </source>
</evidence>
<dbReference type="InterPro" id="IPR055592">
    <property type="entry name" value="DUF7168"/>
</dbReference>
<evidence type="ECO:0000256" key="1">
    <source>
        <dbReference type="SAM" id="MobiDB-lite"/>
    </source>
</evidence>
<feature type="domain" description="DUF2786" evidence="2">
    <location>
        <begin position="187"/>
        <end position="225"/>
    </location>
</feature>
<organism evidence="4">
    <name type="scientific">uncultured Blastococcus sp</name>
    <dbReference type="NCBI Taxonomy" id="217144"/>
    <lineage>
        <taxon>Bacteria</taxon>
        <taxon>Bacillati</taxon>
        <taxon>Actinomycetota</taxon>
        <taxon>Actinomycetes</taxon>
        <taxon>Geodermatophilales</taxon>
        <taxon>Geodermatophilaceae</taxon>
        <taxon>Blastococcus</taxon>
        <taxon>environmental samples</taxon>
    </lineage>
</organism>
<dbReference type="AlphaFoldDB" id="A0A6J4I608"/>
<dbReference type="Pfam" id="PF10979">
    <property type="entry name" value="DUF2786"/>
    <property type="match status" value="1"/>
</dbReference>
<reference evidence="4" key="1">
    <citation type="submission" date="2020-02" db="EMBL/GenBank/DDBJ databases">
        <authorList>
            <person name="Meier V. D."/>
        </authorList>
    </citation>
    <scope>NUCLEOTIDE SEQUENCE</scope>
    <source>
        <strain evidence="4">AVDCRST_MAG57</strain>
    </source>
</reference>
<name>A0A6J4I608_9ACTN</name>
<dbReference type="EMBL" id="CADCTI010000139">
    <property type="protein sequence ID" value="CAA9241355.1"/>
    <property type="molecule type" value="Genomic_DNA"/>
</dbReference>
<protein>
    <submittedName>
        <fullName evidence="4">Uncharacterized protein</fullName>
    </submittedName>
</protein>
<gene>
    <name evidence="4" type="ORF">AVDCRST_MAG57-1505</name>
</gene>
<proteinExistence type="predicted"/>
<sequence>MPGVIDDAWLADLLHSRSAVLTDAGLVQELAATLAQRGVAVDAGGPAARVLIEALDEVWERGWQPADLAHAARREGTAAAVPLVVALIDDHARRSDAAVRAPEGWVAQLRELGALGGEEAAGGTAGVLADWSRAGRRSPAETWRVVLQVIGLLRTAARIEVLVPPPSRWGAAGPRTAGGATDAGDDRALRRIRGLLAKAESTEFAEEAEALTAKAQELMTRHAVDAALLDAGRRPGGDVGTRRVHVADPYVRAKMQLLAAVAEANDVRLVWYQGLGIANLVGGRADLDAVELLFTSLLLQVAQALSAAERQAGGRSASRTFRRAFLLGYAQRVGERLQSARRRATSDAAAERGVDLLPVLRSRREAVETAVAELFPRVRASRSRSTVDPGGWFAGRTAADRADVAPRRSPVR</sequence>
<dbReference type="InterPro" id="IPR024498">
    <property type="entry name" value="DUF2786"/>
</dbReference>
<feature type="region of interest" description="Disordered" evidence="1">
    <location>
        <begin position="383"/>
        <end position="412"/>
    </location>
</feature>
<accession>A0A6J4I608</accession>
<feature type="domain" description="DUF7168" evidence="3">
    <location>
        <begin position="253"/>
        <end position="353"/>
    </location>
</feature>
<dbReference type="Pfam" id="PF23771">
    <property type="entry name" value="DUF7168"/>
    <property type="match status" value="1"/>
</dbReference>
<evidence type="ECO:0000313" key="4">
    <source>
        <dbReference type="EMBL" id="CAA9241355.1"/>
    </source>
</evidence>
<evidence type="ECO:0000259" key="3">
    <source>
        <dbReference type="Pfam" id="PF23771"/>
    </source>
</evidence>